<dbReference type="GO" id="GO:0006508">
    <property type="term" value="P:proteolysis"/>
    <property type="evidence" value="ECO:0007669"/>
    <property type="project" value="InterPro"/>
</dbReference>
<dbReference type="AlphaFoldDB" id="A0A363UJ26"/>
<dbReference type="SUPFAM" id="SSF103647">
    <property type="entry name" value="TSP type-3 repeat"/>
    <property type="match status" value="1"/>
</dbReference>
<dbReference type="GO" id="GO:0004252">
    <property type="term" value="F:serine-type endopeptidase activity"/>
    <property type="evidence" value="ECO:0007669"/>
    <property type="project" value="InterPro"/>
</dbReference>
<dbReference type="InterPro" id="IPR036852">
    <property type="entry name" value="Peptidase_S8/S53_dom_sf"/>
</dbReference>
<dbReference type="GO" id="GO:0007155">
    <property type="term" value="P:cell adhesion"/>
    <property type="evidence" value="ECO:0007669"/>
    <property type="project" value="InterPro"/>
</dbReference>
<comment type="caution">
    <text evidence="3">The sequence shown here is derived from an EMBL/GenBank/DDBJ whole genome shotgun (WGS) entry which is preliminary data.</text>
</comment>
<evidence type="ECO:0000256" key="2">
    <source>
        <dbReference type="SAM" id="MobiDB-lite"/>
    </source>
</evidence>
<name>A0A363UJ26_9GAMM</name>
<feature type="compositionally biased region" description="Acidic residues" evidence="2">
    <location>
        <begin position="299"/>
        <end position="309"/>
    </location>
</feature>
<keyword evidence="1" id="KW-0732">Signal</keyword>
<dbReference type="InterPro" id="IPR028974">
    <property type="entry name" value="TSP_type-3_rpt"/>
</dbReference>
<evidence type="ECO:0008006" key="5">
    <source>
        <dbReference type="Google" id="ProtNLM"/>
    </source>
</evidence>
<dbReference type="GO" id="GO:0005509">
    <property type="term" value="F:calcium ion binding"/>
    <property type="evidence" value="ECO:0007669"/>
    <property type="project" value="InterPro"/>
</dbReference>
<evidence type="ECO:0000313" key="3">
    <source>
        <dbReference type="EMBL" id="PWN55429.1"/>
    </source>
</evidence>
<organism evidence="3 4">
    <name type="scientific">Abyssibacter profundi</name>
    <dbReference type="NCBI Taxonomy" id="2182787"/>
    <lineage>
        <taxon>Bacteria</taxon>
        <taxon>Pseudomonadati</taxon>
        <taxon>Pseudomonadota</taxon>
        <taxon>Gammaproteobacteria</taxon>
        <taxon>Chromatiales</taxon>
        <taxon>Oceanococcaceae</taxon>
        <taxon>Abyssibacter</taxon>
    </lineage>
</organism>
<sequence>MTHPAIDIITTSYGPIGSIPGTGHLNDSFTGSYAFGKLHFGACDNTPSTALQDSTCGPWWSVGIAGFEETQANEPGDSSNGRQVLSGTFPDFIADFTQTLPYCAECEDGYDDGVGGTSFATPRSAGTASKILLEARRALNYLGGPYVGQGRPLMAAGILNGQPVTFSNWQLRRALEESAWVPGSADYDPALGVTDIAVPINDAAPWVQLGWGVITPVDAAGVVANTLALLGIAEAEVPGKDAGFCEFQNGLIATRKLFWDTVAVDSETFLNAPSPDPYVYCDSTAALTADVGDGSPQDSDGDTVTDDVDNCPVTPNTDQADGDADGTGDVCEKGATGEGGPQQGGEEPDPVDTAPSGSSGAIPLGALLLLMLAGFRGRQSRR</sequence>
<reference evidence="3 4" key="1">
    <citation type="submission" date="2018-05" db="EMBL/GenBank/DDBJ databases">
        <title>Abyssibacter profundi OUC007T gen. nov., sp. nov, a marine bacterium isolated from seawater of the Mariana Trench.</title>
        <authorList>
            <person name="Zhou S."/>
        </authorList>
    </citation>
    <scope>NUCLEOTIDE SEQUENCE [LARGE SCALE GENOMIC DNA]</scope>
    <source>
        <strain evidence="3 4">OUC007</strain>
    </source>
</reference>
<proteinExistence type="predicted"/>
<dbReference type="EMBL" id="QEQK01000011">
    <property type="protein sequence ID" value="PWN55429.1"/>
    <property type="molecule type" value="Genomic_DNA"/>
</dbReference>
<dbReference type="SUPFAM" id="SSF52743">
    <property type="entry name" value="Subtilisin-like"/>
    <property type="match status" value="1"/>
</dbReference>
<gene>
    <name evidence="3" type="ORF">DEH80_13115</name>
</gene>
<protein>
    <recommendedName>
        <fullName evidence="5">Peptidase S8/S53 domain-containing protein</fullName>
    </recommendedName>
</protein>
<evidence type="ECO:0000256" key="1">
    <source>
        <dbReference type="ARBA" id="ARBA00022729"/>
    </source>
</evidence>
<evidence type="ECO:0000313" key="4">
    <source>
        <dbReference type="Proteomes" id="UP000251800"/>
    </source>
</evidence>
<dbReference type="Proteomes" id="UP000251800">
    <property type="component" value="Unassembled WGS sequence"/>
</dbReference>
<dbReference type="InterPro" id="IPR003367">
    <property type="entry name" value="Thrombospondin_3-like_rpt"/>
</dbReference>
<dbReference type="Pfam" id="PF02412">
    <property type="entry name" value="TSP_3"/>
    <property type="match status" value="1"/>
</dbReference>
<dbReference type="Gene3D" id="4.10.1080.10">
    <property type="entry name" value="TSP type-3 repeat"/>
    <property type="match status" value="1"/>
</dbReference>
<keyword evidence="4" id="KW-1185">Reference proteome</keyword>
<feature type="region of interest" description="Disordered" evidence="2">
    <location>
        <begin position="290"/>
        <end position="360"/>
    </location>
</feature>
<accession>A0A363UJ26</accession>